<comment type="function">
    <text evidence="9">Catalyzes the single-oxidation or sequential double oxidation reaction of carbohydrates primarily at carbon-2 and/or carbon-3 with the concomitant reduction of the flavin. The enzyme exhibits a broad sugar substrate specificity, oxidizing different aldopyranoses to the corresponding C-1, C-2, C-3 or C-1,2, C-2,3 and C-3,4 (di)dehydro sugars with substrate-specific regioselectivity. Accepts only a narrow range of electron acceptors such as substituted benzoquinones and complexed metal ions and reacts extremely slowly with O(2) as acceptor. May play a role in the natural recycling of plant matter by oxidizing all major monosaccharides in lignocellulose and by reducing quinone compounds or reactive radical species generated during lignin depolymerization.</text>
</comment>
<dbReference type="InterPro" id="IPR000172">
    <property type="entry name" value="GMC_OxRdtase_N"/>
</dbReference>
<dbReference type="EMBL" id="JAACJO010000013">
    <property type="protein sequence ID" value="KAF5351128.1"/>
    <property type="molecule type" value="Genomic_DNA"/>
</dbReference>
<evidence type="ECO:0000313" key="19">
    <source>
        <dbReference type="EMBL" id="KAF5351128.1"/>
    </source>
</evidence>
<dbReference type="EC" id="1.1.99.29" evidence="5"/>
<evidence type="ECO:0000256" key="16">
    <source>
        <dbReference type="PIRSR" id="PIRSR000137-2"/>
    </source>
</evidence>
<dbReference type="PANTHER" id="PTHR11552">
    <property type="entry name" value="GLUCOSE-METHANOL-CHOLINE GMC OXIDOREDUCTASE"/>
    <property type="match status" value="1"/>
</dbReference>
<dbReference type="AlphaFoldDB" id="A0A8H5D1P7"/>
<dbReference type="GO" id="GO:0050660">
    <property type="term" value="F:flavin adenine dinucleotide binding"/>
    <property type="evidence" value="ECO:0007669"/>
    <property type="project" value="InterPro"/>
</dbReference>
<keyword evidence="8 16" id="KW-0274">FAD</keyword>
<dbReference type="SUPFAM" id="SSF51905">
    <property type="entry name" value="FAD/NAD(P)-binding domain"/>
    <property type="match status" value="1"/>
</dbReference>
<dbReference type="PANTHER" id="PTHR11552:SF147">
    <property type="entry name" value="CHOLINE DEHYDROGENASE, MITOCHONDRIAL"/>
    <property type="match status" value="1"/>
</dbReference>
<feature type="binding site" evidence="16">
    <location>
        <begin position="137"/>
        <end position="140"/>
    </location>
    <ligand>
        <name>FAD</name>
        <dbReference type="ChEBI" id="CHEBI:57692"/>
    </ligand>
</feature>
<evidence type="ECO:0000259" key="18">
    <source>
        <dbReference type="PROSITE" id="PS00624"/>
    </source>
</evidence>
<evidence type="ECO:0000256" key="7">
    <source>
        <dbReference type="ARBA" id="ARBA00022630"/>
    </source>
</evidence>
<comment type="catalytic activity">
    <reaction evidence="13">
        <text>a pyranoside + acceptor = a pyranosid-3-ulose + reduced acceptor.</text>
        <dbReference type="EC" id="1.1.99.29"/>
    </reaction>
</comment>
<evidence type="ECO:0000256" key="4">
    <source>
        <dbReference type="ARBA" id="ARBA00011245"/>
    </source>
</evidence>
<comment type="caution">
    <text evidence="19">The sequence shown here is derived from an EMBL/GenBank/DDBJ whole genome shotgun (WGS) entry which is preliminary data.</text>
</comment>
<comment type="catalytic activity">
    <reaction evidence="11">
        <text>pyranose + acceptor = pyranos-2,3-diulose + reduced acceptor.</text>
        <dbReference type="EC" id="1.1.99.29"/>
    </reaction>
</comment>
<evidence type="ECO:0000256" key="8">
    <source>
        <dbReference type="ARBA" id="ARBA00022827"/>
    </source>
</evidence>
<keyword evidence="17" id="KW-0732">Signal</keyword>
<dbReference type="GO" id="GO:0033718">
    <property type="term" value="F:pyranose dehydrogenase (acceptor) activity"/>
    <property type="evidence" value="ECO:0007669"/>
    <property type="project" value="UniProtKB-EC"/>
</dbReference>
<dbReference type="InterPro" id="IPR012132">
    <property type="entry name" value="GMC_OxRdtase"/>
</dbReference>
<feature type="signal peptide" evidence="17">
    <location>
        <begin position="1"/>
        <end position="19"/>
    </location>
</feature>
<feature type="active site" description="Proton acceptor" evidence="15">
    <location>
        <position position="587"/>
    </location>
</feature>
<name>A0A8H5D1P7_9AGAR</name>
<feature type="binding site" evidence="16">
    <location>
        <position position="280"/>
    </location>
    <ligand>
        <name>FAD</name>
        <dbReference type="ChEBI" id="CHEBI:57692"/>
    </ligand>
</feature>
<evidence type="ECO:0000256" key="13">
    <source>
        <dbReference type="ARBA" id="ARBA00034050"/>
    </source>
</evidence>
<evidence type="ECO:0000256" key="14">
    <source>
        <dbReference type="ARBA" id="ARBA00034059"/>
    </source>
</evidence>
<evidence type="ECO:0000256" key="17">
    <source>
        <dbReference type="SAM" id="SignalP"/>
    </source>
</evidence>
<dbReference type="InterPro" id="IPR036188">
    <property type="entry name" value="FAD/NAD-bd_sf"/>
</dbReference>
<protein>
    <recommendedName>
        <fullName evidence="5">pyranose dehydrogenase (acceptor)</fullName>
        <ecNumber evidence="5">1.1.99.29</ecNumber>
    </recommendedName>
</protein>
<dbReference type="Pfam" id="PF00732">
    <property type="entry name" value="GMC_oxred_N"/>
    <property type="match status" value="1"/>
</dbReference>
<organism evidence="19 20">
    <name type="scientific">Leucocoprinus leucothites</name>
    <dbReference type="NCBI Taxonomy" id="201217"/>
    <lineage>
        <taxon>Eukaryota</taxon>
        <taxon>Fungi</taxon>
        <taxon>Dikarya</taxon>
        <taxon>Basidiomycota</taxon>
        <taxon>Agaricomycotina</taxon>
        <taxon>Agaricomycetes</taxon>
        <taxon>Agaricomycetidae</taxon>
        <taxon>Agaricales</taxon>
        <taxon>Agaricineae</taxon>
        <taxon>Agaricaceae</taxon>
        <taxon>Leucocoprinus</taxon>
    </lineage>
</organism>
<evidence type="ECO:0000256" key="9">
    <source>
        <dbReference type="ARBA" id="ARBA00024699"/>
    </source>
</evidence>
<evidence type="ECO:0000256" key="6">
    <source>
        <dbReference type="ARBA" id="ARBA00022525"/>
    </source>
</evidence>
<accession>A0A8H5D1P7</accession>
<evidence type="ECO:0000256" key="10">
    <source>
        <dbReference type="ARBA" id="ARBA00033986"/>
    </source>
</evidence>
<keyword evidence="7" id="KW-0285">Flavoprotein</keyword>
<dbReference type="Gene3D" id="3.30.560.10">
    <property type="entry name" value="Glucose Oxidase, domain 3"/>
    <property type="match status" value="1"/>
</dbReference>
<dbReference type="PIRSF" id="PIRSF000137">
    <property type="entry name" value="Alcohol_oxidase"/>
    <property type="match status" value="1"/>
</dbReference>
<dbReference type="Pfam" id="PF05199">
    <property type="entry name" value="GMC_oxred_C"/>
    <property type="match status" value="1"/>
</dbReference>
<comment type="subunit">
    <text evidence="4">Monomer.</text>
</comment>
<comment type="subcellular location">
    <subcellularLocation>
        <location evidence="2">Secreted</location>
    </subcellularLocation>
</comment>
<evidence type="ECO:0000256" key="5">
    <source>
        <dbReference type="ARBA" id="ARBA00013177"/>
    </source>
</evidence>
<dbReference type="SUPFAM" id="SSF54373">
    <property type="entry name" value="FAD-linked reductases, C-terminal domain"/>
    <property type="match status" value="1"/>
</dbReference>
<feature type="chain" id="PRO_5034558737" description="pyranose dehydrogenase (acceptor)" evidence="17">
    <location>
        <begin position="20"/>
        <end position="612"/>
    </location>
</feature>
<feature type="domain" description="Glucose-methanol-choline oxidoreductase N-terminal" evidence="18">
    <location>
        <begin position="321"/>
        <end position="335"/>
    </location>
</feature>
<evidence type="ECO:0000256" key="1">
    <source>
        <dbReference type="ARBA" id="ARBA00001974"/>
    </source>
</evidence>
<dbReference type="OrthoDB" id="269227at2759"/>
<dbReference type="InterPro" id="IPR007867">
    <property type="entry name" value="GMC_OxRtase_C"/>
</dbReference>
<keyword evidence="6" id="KW-0964">Secreted</keyword>
<evidence type="ECO:0000313" key="20">
    <source>
        <dbReference type="Proteomes" id="UP000559027"/>
    </source>
</evidence>
<evidence type="ECO:0000256" key="15">
    <source>
        <dbReference type="PIRSR" id="PIRSR000137-1"/>
    </source>
</evidence>
<dbReference type="Proteomes" id="UP000559027">
    <property type="component" value="Unassembled WGS sequence"/>
</dbReference>
<comment type="cofactor">
    <cofactor evidence="1 16">
        <name>FAD</name>
        <dbReference type="ChEBI" id="CHEBI:57692"/>
    </cofactor>
</comment>
<evidence type="ECO:0000256" key="11">
    <source>
        <dbReference type="ARBA" id="ARBA00034010"/>
    </source>
</evidence>
<dbReference type="PROSITE" id="PS00624">
    <property type="entry name" value="GMC_OXRED_2"/>
    <property type="match status" value="1"/>
</dbReference>
<feature type="active site" description="Proton donor" evidence="15">
    <location>
        <position position="543"/>
    </location>
</feature>
<keyword evidence="20" id="KW-1185">Reference proteome</keyword>
<comment type="catalytic activity">
    <reaction evidence="10">
        <text>pyranose + acceptor = pyranos-2-ulose + reduced acceptor.</text>
        <dbReference type="EC" id="1.1.99.29"/>
    </reaction>
</comment>
<proteinExistence type="inferred from homology"/>
<gene>
    <name evidence="19" type="ORF">D9756_008207</name>
</gene>
<comment type="catalytic activity">
    <reaction evidence="14">
        <text>a pyranoside + acceptor = a pyranosid-3,4-diulose + reduced acceptor.</text>
        <dbReference type="EC" id="1.1.99.29"/>
    </reaction>
</comment>
<reference evidence="19 20" key="1">
    <citation type="journal article" date="2020" name="ISME J.">
        <title>Uncovering the hidden diversity of litter-decomposition mechanisms in mushroom-forming fungi.</title>
        <authorList>
            <person name="Floudas D."/>
            <person name="Bentzer J."/>
            <person name="Ahren D."/>
            <person name="Johansson T."/>
            <person name="Persson P."/>
            <person name="Tunlid A."/>
        </authorList>
    </citation>
    <scope>NUCLEOTIDE SEQUENCE [LARGE SCALE GENOMIC DNA]</scope>
    <source>
        <strain evidence="19 20">CBS 146.42</strain>
    </source>
</reference>
<dbReference type="GO" id="GO:0005576">
    <property type="term" value="C:extracellular region"/>
    <property type="evidence" value="ECO:0007669"/>
    <property type="project" value="UniProtKB-SubCell"/>
</dbReference>
<comment type="catalytic activity">
    <reaction evidence="12">
        <text>pyranose + acceptor = pyranos-3-ulose + reduced acceptor.</text>
        <dbReference type="EC" id="1.1.99.29"/>
    </reaction>
</comment>
<evidence type="ECO:0000256" key="12">
    <source>
        <dbReference type="ARBA" id="ARBA00034029"/>
    </source>
</evidence>
<comment type="similarity">
    <text evidence="3">Belongs to the GMC oxidoreductase family.</text>
</comment>
<sequence length="612" mass="66764">MYINLILSAFLASFGYCKTYNAIDDIPGIEWDFIIVGGGTAGSVLASRLTEVPDFNVLLIEAGPTQVIFFCNRCCCKCQHTSRRNESVEETIIPGLYPQLSLSRFDWNFTTVPQKGLNGRTVNYQRGHILGGSSSVNAMVYTRGSSSDWDRLARVSGEPGWSWERLKSYIRRNERFEPPADDHDIEGDYDPAMHSTTGNLPVTLPGILHPPVDSAMLQAAAELQGDFQFNLDMNSGSPLGLSWLQFTVGHDGTRGSSATAYLHEDVKARNNLHIVTNTHVRRLVKTLQSEGIALRTVEIQSSNASRLIQLTASKEVILSSGSIGTPHVLLHSGIGNKDDLQALNISTILHNPSVGQNMTDHVAFDITFGILPGSINLGPWDNLSIDPQLQAKALELWETNKTGPYVTFIPFDHVAWTRLPEDSPIIERFGDPSSGNNSAHFELLMGTQLGVFSALISLASPMSRGSVKIQSNDPLDDPLIDPGYYTSDFDILAMREGIKQAVNFTRAPVWRNIITDPLPPLTNTSTDSEIEEIIRSGTTDGLHAVGTAAMSPKNAGWGVVDPDLLVKGVSGLRIVDASVLPYIPCAHTQTPVYIVAERAADIIRSTWSSGTL</sequence>
<evidence type="ECO:0000256" key="3">
    <source>
        <dbReference type="ARBA" id="ARBA00010790"/>
    </source>
</evidence>
<evidence type="ECO:0000256" key="2">
    <source>
        <dbReference type="ARBA" id="ARBA00004613"/>
    </source>
</evidence>
<dbReference type="Gene3D" id="3.50.50.60">
    <property type="entry name" value="FAD/NAD(P)-binding domain"/>
    <property type="match status" value="1"/>
</dbReference>